<organism evidence="4 5">
    <name type="scientific">Paracoccus methylarcula</name>
    <dbReference type="NCBI Taxonomy" id="72022"/>
    <lineage>
        <taxon>Bacteria</taxon>
        <taxon>Pseudomonadati</taxon>
        <taxon>Pseudomonadota</taxon>
        <taxon>Alphaproteobacteria</taxon>
        <taxon>Rhodobacterales</taxon>
        <taxon>Paracoccaceae</taxon>
        <taxon>Paracoccus</taxon>
    </lineage>
</organism>
<protein>
    <recommendedName>
        <fullName evidence="3">Transferrin-binding protein B C-lobe/N-lobe beta-barrel domain-containing protein</fullName>
    </recommendedName>
</protein>
<evidence type="ECO:0000256" key="1">
    <source>
        <dbReference type="SAM" id="MobiDB-lite"/>
    </source>
</evidence>
<sequence length="201" mass="20376">MNKQKMILSAVAVLSVAACGSDGSSGGGSGGNTGGNTAPSYNQLRAEAGEFLWDHGLVDGLNPDFTPAHRMPTRGTAHYSGVGSVKLGDGTASGGDQVLGRARMTANFDDSSVTGTVRNFKAAPGHSTTGGSLDLNGTIDRNTVLGNVNGKVNIDSRNYNINAPMAGRFLDDDADAFAGVAEGVTGKNGTPFLVGIGVEDD</sequence>
<keyword evidence="2" id="KW-0732">Signal</keyword>
<accession>A0A422R0S7</accession>
<dbReference type="InterPro" id="IPR011250">
    <property type="entry name" value="OMP/PagP_B-barrel"/>
</dbReference>
<feature type="chain" id="PRO_5019336123" description="Transferrin-binding protein B C-lobe/N-lobe beta-barrel domain-containing protein" evidence="2">
    <location>
        <begin position="21"/>
        <end position="201"/>
    </location>
</feature>
<evidence type="ECO:0000256" key="2">
    <source>
        <dbReference type="SAM" id="SignalP"/>
    </source>
</evidence>
<keyword evidence="5" id="KW-1185">Reference proteome</keyword>
<dbReference type="PROSITE" id="PS51257">
    <property type="entry name" value="PROKAR_LIPOPROTEIN"/>
    <property type="match status" value="1"/>
</dbReference>
<dbReference type="RefSeq" id="WP_123225474.1">
    <property type="nucleotide sequence ID" value="NZ_PXNQ02000002.1"/>
</dbReference>
<dbReference type="Proteomes" id="UP000238137">
    <property type="component" value="Unassembled WGS sequence"/>
</dbReference>
<dbReference type="AlphaFoldDB" id="A0A422R0S7"/>
<dbReference type="SUPFAM" id="SSF56925">
    <property type="entry name" value="OMPA-like"/>
    <property type="match status" value="1"/>
</dbReference>
<gene>
    <name evidence="4" type="ORF">A7A09_004995</name>
</gene>
<dbReference type="Gene3D" id="2.40.160.90">
    <property type="match status" value="1"/>
</dbReference>
<feature type="compositionally biased region" description="Gly residues" evidence="1">
    <location>
        <begin position="23"/>
        <end position="34"/>
    </location>
</feature>
<evidence type="ECO:0000313" key="4">
    <source>
        <dbReference type="EMBL" id="RNF35743.1"/>
    </source>
</evidence>
<feature type="region of interest" description="Disordered" evidence="1">
    <location>
        <begin position="22"/>
        <end position="41"/>
    </location>
</feature>
<feature type="domain" description="Transferrin-binding protein B C-lobe/N-lobe beta-barrel" evidence="3">
    <location>
        <begin position="71"/>
        <end position="181"/>
    </location>
</feature>
<evidence type="ECO:0000259" key="3">
    <source>
        <dbReference type="Pfam" id="PF01298"/>
    </source>
</evidence>
<dbReference type="EMBL" id="PXNQ02000002">
    <property type="protein sequence ID" value="RNF35743.1"/>
    <property type="molecule type" value="Genomic_DNA"/>
</dbReference>
<comment type="caution">
    <text evidence="4">The sequence shown here is derived from an EMBL/GenBank/DDBJ whole genome shotgun (WGS) entry which is preliminary data.</text>
</comment>
<dbReference type="InterPro" id="IPR001677">
    <property type="entry name" value="TbpB_B_D"/>
</dbReference>
<dbReference type="Pfam" id="PF01298">
    <property type="entry name" value="TbpB_B_D"/>
    <property type="match status" value="1"/>
</dbReference>
<feature type="signal peptide" evidence="2">
    <location>
        <begin position="1"/>
        <end position="20"/>
    </location>
</feature>
<reference evidence="4" key="1">
    <citation type="submission" date="2018-05" db="EMBL/GenBank/DDBJ databases">
        <title>Reclassification of Methylarcula marina and Methylarcula terricola as Paracoccus methylarcula sp.nov., comb.nov. and Paracoccus terricola comb.nov.</title>
        <authorList>
            <person name="Shmareva M.N."/>
            <person name="Doronina N.V."/>
            <person name="Vasilenko O.V."/>
            <person name="Tarlachkov S.V."/>
            <person name="Trotsenko Y.A."/>
        </authorList>
    </citation>
    <scope>NUCLEOTIDE SEQUENCE [LARGE SCALE GENOMIC DNA]</scope>
    <source>
        <strain evidence="4">VKM B-2159</strain>
    </source>
</reference>
<proteinExistence type="predicted"/>
<name>A0A422R0S7_9RHOB</name>
<evidence type="ECO:0000313" key="5">
    <source>
        <dbReference type="Proteomes" id="UP000238137"/>
    </source>
</evidence>